<dbReference type="Proteomes" id="UP000015101">
    <property type="component" value="Unassembled WGS sequence"/>
</dbReference>
<keyword evidence="2" id="KW-0812">Transmembrane</keyword>
<keyword evidence="5" id="KW-1185">Reference proteome</keyword>
<reference evidence="4" key="3">
    <citation type="submission" date="2015-06" db="UniProtKB">
        <authorList>
            <consortium name="EnsemblMetazoa"/>
        </authorList>
    </citation>
    <scope>IDENTIFICATION</scope>
</reference>
<keyword evidence="2" id="KW-0472">Membrane</keyword>
<gene>
    <name evidence="4" type="primary">20211814</name>
    <name evidence="3" type="ORF">HELRODRAFT_191111</name>
</gene>
<feature type="transmembrane region" description="Helical" evidence="2">
    <location>
        <begin position="124"/>
        <end position="152"/>
    </location>
</feature>
<protein>
    <recommendedName>
        <fullName evidence="6">DUF4190 domain-containing protein</fullName>
    </recommendedName>
</protein>
<feature type="compositionally biased region" description="Basic and acidic residues" evidence="1">
    <location>
        <begin position="89"/>
        <end position="98"/>
    </location>
</feature>
<dbReference type="AlphaFoldDB" id="T1FSL7"/>
<reference evidence="5" key="1">
    <citation type="submission" date="2012-12" db="EMBL/GenBank/DDBJ databases">
        <authorList>
            <person name="Hellsten U."/>
            <person name="Grimwood J."/>
            <person name="Chapman J.A."/>
            <person name="Shapiro H."/>
            <person name="Aerts A."/>
            <person name="Otillar R.P."/>
            <person name="Terry A.Y."/>
            <person name="Boore J.L."/>
            <person name="Simakov O."/>
            <person name="Marletaz F."/>
            <person name="Cho S.-J."/>
            <person name="Edsinger-Gonzales E."/>
            <person name="Havlak P."/>
            <person name="Kuo D.-H."/>
            <person name="Larsson T."/>
            <person name="Lv J."/>
            <person name="Arendt D."/>
            <person name="Savage R."/>
            <person name="Osoegawa K."/>
            <person name="de Jong P."/>
            <person name="Lindberg D.R."/>
            <person name="Seaver E.C."/>
            <person name="Weisblat D.A."/>
            <person name="Putnam N.H."/>
            <person name="Grigoriev I.V."/>
            <person name="Rokhsar D.S."/>
        </authorList>
    </citation>
    <scope>NUCLEOTIDE SEQUENCE</scope>
</reference>
<feature type="transmembrane region" description="Helical" evidence="2">
    <location>
        <begin position="173"/>
        <end position="194"/>
    </location>
</feature>
<dbReference type="EnsemblMetazoa" id="HelroT191111">
    <property type="protein sequence ID" value="HelroP191111"/>
    <property type="gene ID" value="HelroG191111"/>
</dbReference>
<dbReference type="PANTHER" id="PTHR14948">
    <property type="entry name" value="NG5"/>
    <property type="match status" value="1"/>
</dbReference>
<reference evidence="3 5" key="2">
    <citation type="journal article" date="2013" name="Nature">
        <title>Insights into bilaterian evolution from three spiralian genomes.</title>
        <authorList>
            <person name="Simakov O."/>
            <person name="Marletaz F."/>
            <person name="Cho S.J."/>
            <person name="Edsinger-Gonzales E."/>
            <person name="Havlak P."/>
            <person name="Hellsten U."/>
            <person name="Kuo D.H."/>
            <person name="Larsson T."/>
            <person name="Lv J."/>
            <person name="Arendt D."/>
            <person name="Savage R."/>
            <person name="Osoegawa K."/>
            <person name="de Jong P."/>
            <person name="Grimwood J."/>
            <person name="Chapman J.A."/>
            <person name="Shapiro H."/>
            <person name="Aerts A."/>
            <person name="Otillar R.P."/>
            <person name="Terry A.Y."/>
            <person name="Boore J.L."/>
            <person name="Grigoriev I.V."/>
            <person name="Lindberg D.R."/>
            <person name="Seaver E.C."/>
            <person name="Weisblat D.A."/>
            <person name="Putnam N.H."/>
            <person name="Rokhsar D.S."/>
        </authorList>
    </citation>
    <scope>NUCLEOTIDE SEQUENCE</scope>
</reference>
<dbReference type="GeneID" id="20211814"/>
<evidence type="ECO:0000256" key="2">
    <source>
        <dbReference type="SAM" id="Phobius"/>
    </source>
</evidence>
<evidence type="ECO:0000313" key="4">
    <source>
        <dbReference type="EnsemblMetazoa" id="HelroP191111"/>
    </source>
</evidence>
<evidence type="ECO:0000313" key="3">
    <source>
        <dbReference type="EMBL" id="ESO07254.1"/>
    </source>
</evidence>
<dbReference type="PANTHER" id="PTHR14948:SF25">
    <property type="entry name" value="DUF4190 DOMAIN-CONTAINING PROTEIN"/>
    <property type="match status" value="1"/>
</dbReference>
<dbReference type="InterPro" id="IPR051423">
    <property type="entry name" value="CD225/Dispanin"/>
</dbReference>
<dbReference type="EMBL" id="AMQM01003597">
    <property type="status" value="NOT_ANNOTATED_CDS"/>
    <property type="molecule type" value="Genomic_DNA"/>
</dbReference>
<name>T1FSL7_HELRO</name>
<feature type="compositionally biased region" description="Pro residues" evidence="1">
    <location>
        <begin position="68"/>
        <end position="84"/>
    </location>
</feature>
<dbReference type="GO" id="GO:0016020">
    <property type="term" value="C:membrane"/>
    <property type="evidence" value="ECO:0000318"/>
    <property type="project" value="GO_Central"/>
</dbReference>
<proteinExistence type="predicted"/>
<feature type="compositionally biased region" description="Low complexity" evidence="1">
    <location>
        <begin position="37"/>
        <end position="67"/>
    </location>
</feature>
<evidence type="ECO:0008006" key="6">
    <source>
        <dbReference type="Google" id="ProtNLM"/>
    </source>
</evidence>
<feature type="compositionally biased region" description="Pro residues" evidence="1">
    <location>
        <begin position="16"/>
        <end position="26"/>
    </location>
</feature>
<keyword evidence="2" id="KW-1133">Transmembrane helix</keyword>
<dbReference type="InParanoid" id="T1FSL7"/>
<sequence length="209" mass="23051">MSLKSLPPGYSVENPNPIPYPHPSVPQPFNLYYIQLSPQQTARQQSSPASPPSSSEQQQQQRQELPQSDPPPYVPYETDPPPIYYAPHSQERLTHDTDGSSGNGGSGGQETNVRSRTVSTNNHVTGAIILSALVFLFFGCIFGLCALIYAILGKQSASRGDYRTAWRHIIYSYILSFFGFIVGLSTVIIFIIYANNIHSKDTIVPRCCG</sequence>
<dbReference type="RefSeq" id="XP_009014632.1">
    <property type="nucleotide sequence ID" value="XM_009016384.1"/>
</dbReference>
<dbReference type="KEGG" id="hro:HELRODRAFT_191111"/>
<organism evidence="4 5">
    <name type="scientific">Helobdella robusta</name>
    <name type="common">Californian leech</name>
    <dbReference type="NCBI Taxonomy" id="6412"/>
    <lineage>
        <taxon>Eukaryota</taxon>
        <taxon>Metazoa</taxon>
        <taxon>Spiralia</taxon>
        <taxon>Lophotrochozoa</taxon>
        <taxon>Annelida</taxon>
        <taxon>Clitellata</taxon>
        <taxon>Hirudinea</taxon>
        <taxon>Rhynchobdellida</taxon>
        <taxon>Glossiphoniidae</taxon>
        <taxon>Helobdella</taxon>
    </lineage>
</organism>
<evidence type="ECO:0000313" key="5">
    <source>
        <dbReference type="Proteomes" id="UP000015101"/>
    </source>
</evidence>
<feature type="region of interest" description="Disordered" evidence="1">
    <location>
        <begin position="1"/>
        <end position="116"/>
    </location>
</feature>
<dbReference type="CTD" id="20211814"/>
<accession>T1FSL7</accession>
<dbReference type="EMBL" id="KB096222">
    <property type="protein sequence ID" value="ESO07254.1"/>
    <property type="molecule type" value="Genomic_DNA"/>
</dbReference>
<evidence type="ECO:0000256" key="1">
    <source>
        <dbReference type="SAM" id="MobiDB-lite"/>
    </source>
</evidence>
<dbReference type="HOGENOM" id="CLU_1316683_0_0_1"/>